<reference evidence="1 2" key="1">
    <citation type="journal article" date="2020" name="BMC Genomics">
        <title>Intraspecific diversification of the crop wild relative Brassica cretica Lam. using demographic model selection.</title>
        <authorList>
            <person name="Kioukis A."/>
            <person name="Michalopoulou V.A."/>
            <person name="Briers L."/>
            <person name="Pirintsos S."/>
            <person name="Studholme D.J."/>
            <person name="Pavlidis P."/>
            <person name="Sarris P.F."/>
        </authorList>
    </citation>
    <scope>NUCLEOTIDE SEQUENCE [LARGE SCALE GENOMIC DNA]</scope>
    <source>
        <strain evidence="2">cv. PFS-1207/04</strain>
    </source>
</reference>
<dbReference type="EMBL" id="QGKV02000297">
    <property type="protein sequence ID" value="KAF3611157.1"/>
    <property type="molecule type" value="Genomic_DNA"/>
</dbReference>
<gene>
    <name evidence="1" type="ORF">DY000_02050598</name>
</gene>
<protein>
    <recommendedName>
        <fullName evidence="3">Reverse transcriptase zinc-binding domain-containing protein</fullName>
    </recommendedName>
</protein>
<accession>A0ABQ7F5L0</accession>
<evidence type="ECO:0000313" key="1">
    <source>
        <dbReference type="EMBL" id="KAF3611157.1"/>
    </source>
</evidence>
<proteinExistence type="predicted"/>
<name>A0ABQ7F5L0_BRACR</name>
<dbReference type="Proteomes" id="UP000266723">
    <property type="component" value="Unassembled WGS sequence"/>
</dbReference>
<comment type="caution">
    <text evidence="1">The sequence shown here is derived from an EMBL/GenBank/DDBJ whole genome shotgun (WGS) entry which is preliminary data.</text>
</comment>
<evidence type="ECO:0008006" key="3">
    <source>
        <dbReference type="Google" id="ProtNLM"/>
    </source>
</evidence>
<organism evidence="1 2">
    <name type="scientific">Brassica cretica</name>
    <name type="common">Mustard</name>
    <dbReference type="NCBI Taxonomy" id="69181"/>
    <lineage>
        <taxon>Eukaryota</taxon>
        <taxon>Viridiplantae</taxon>
        <taxon>Streptophyta</taxon>
        <taxon>Embryophyta</taxon>
        <taxon>Tracheophyta</taxon>
        <taxon>Spermatophyta</taxon>
        <taxon>Magnoliopsida</taxon>
        <taxon>eudicotyledons</taxon>
        <taxon>Gunneridae</taxon>
        <taxon>Pentapetalae</taxon>
        <taxon>rosids</taxon>
        <taxon>malvids</taxon>
        <taxon>Brassicales</taxon>
        <taxon>Brassicaceae</taxon>
        <taxon>Brassiceae</taxon>
        <taxon>Brassica</taxon>
    </lineage>
</organism>
<evidence type="ECO:0000313" key="2">
    <source>
        <dbReference type="Proteomes" id="UP000266723"/>
    </source>
</evidence>
<sequence length="119" mass="14401">MADESRDHLYFLCPFAWSLWTLVAQRCRLVPDGRWDHCLTQLQSLSGNKYVRRVTLLGWQSTVYWIWSERNNRLHRNSYRTVDALFRLLDRQIRDKFLSHRDHNPLLASKLMQIWLPSD</sequence>
<keyword evidence="2" id="KW-1185">Reference proteome</keyword>